<keyword evidence="5 6" id="KW-0472">Membrane</keyword>
<keyword evidence="4 6" id="KW-1133">Transmembrane helix</keyword>
<evidence type="ECO:0000256" key="2">
    <source>
        <dbReference type="ARBA" id="ARBA00007375"/>
    </source>
</evidence>
<gene>
    <name evidence="7" type="ORF">ERS852491_03691</name>
</gene>
<evidence type="ECO:0000256" key="3">
    <source>
        <dbReference type="ARBA" id="ARBA00022692"/>
    </source>
</evidence>
<feature type="transmembrane region" description="Helical" evidence="6">
    <location>
        <begin position="188"/>
        <end position="208"/>
    </location>
</feature>
<comment type="similarity">
    <text evidence="2">Belongs to the TMEM86 family.</text>
</comment>
<sequence>MLGMEAVFMAVFGLVYFFRKESGSRKPLIFKALATFMPVLMALSFAVSSQTPMAWWTFAGIVCYMAADVLLEIWFLAGVASFGVGHICLITGILLDGCGWRNAVILFVILYGFMFLILSPHLNRLERRLLVPGFVYAALLCFMAAFMASWGMNDGSMPGIIRGAGGIFFVISDTILGWSYLSGKRARWHSAVLLTLYYLAVYFLAVSLY</sequence>
<dbReference type="GO" id="GO:0016787">
    <property type="term" value="F:hydrolase activity"/>
    <property type="evidence" value="ECO:0007669"/>
    <property type="project" value="TreeGrafter"/>
</dbReference>
<dbReference type="EMBL" id="CYZU01000042">
    <property type="protein sequence ID" value="CUO90873.1"/>
    <property type="molecule type" value="Genomic_DNA"/>
</dbReference>
<feature type="transmembrane region" description="Helical" evidence="6">
    <location>
        <begin position="53"/>
        <end position="71"/>
    </location>
</feature>
<feature type="transmembrane region" description="Helical" evidence="6">
    <location>
        <begin position="28"/>
        <end position="47"/>
    </location>
</feature>
<organism evidence="7 8">
    <name type="scientific">Faecalicatena contorta</name>
    <dbReference type="NCBI Taxonomy" id="39482"/>
    <lineage>
        <taxon>Bacteria</taxon>
        <taxon>Bacillati</taxon>
        <taxon>Bacillota</taxon>
        <taxon>Clostridia</taxon>
        <taxon>Lachnospirales</taxon>
        <taxon>Lachnospiraceae</taxon>
        <taxon>Faecalicatena</taxon>
    </lineage>
</organism>
<dbReference type="PANTHER" id="PTHR31885">
    <property type="entry name" value="GH04784P"/>
    <property type="match status" value="1"/>
</dbReference>
<feature type="transmembrane region" description="Helical" evidence="6">
    <location>
        <begin position="100"/>
        <end position="118"/>
    </location>
</feature>
<keyword evidence="3 6" id="KW-0812">Transmembrane</keyword>
<dbReference type="STRING" id="39482.ERS852491_03691"/>
<proteinExistence type="inferred from homology"/>
<evidence type="ECO:0000256" key="1">
    <source>
        <dbReference type="ARBA" id="ARBA00004141"/>
    </source>
</evidence>
<feature type="transmembrane region" description="Helical" evidence="6">
    <location>
        <begin position="76"/>
        <end position="94"/>
    </location>
</feature>
<evidence type="ECO:0000313" key="7">
    <source>
        <dbReference type="EMBL" id="CUO90873.1"/>
    </source>
</evidence>
<reference evidence="7 8" key="1">
    <citation type="submission" date="2015-09" db="EMBL/GenBank/DDBJ databases">
        <authorList>
            <consortium name="Pathogen Informatics"/>
        </authorList>
    </citation>
    <scope>NUCLEOTIDE SEQUENCE [LARGE SCALE GENOMIC DNA]</scope>
    <source>
        <strain evidence="7 8">2789STDY5834876</strain>
    </source>
</reference>
<accession>A0A174IU19</accession>
<dbReference type="GO" id="GO:0016020">
    <property type="term" value="C:membrane"/>
    <property type="evidence" value="ECO:0007669"/>
    <property type="project" value="UniProtKB-SubCell"/>
</dbReference>
<dbReference type="Proteomes" id="UP000095544">
    <property type="component" value="Unassembled WGS sequence"/>
</dbReference>
<name>A0A174IU19_9FIRM</name>
<protein>
    <submittedName>
        <fullName evidence="7">YhhN-like protein</fullName>
    </submittedName>
</protein>
<comment type="subcellular location">
    <subcellularLocation>
        <location evidence="1">Membrane</location>
        <topology evidence="1">Multi-pass membrane protein</topology>
    </subcellularLocation>
</comment>
<dbReference type="Pfam" id="PF07947">
    <property type="entry name" value="YhhN"/>
    <property type="match status" value="1"/>
</dbReference>
<feature type="transmembrane region" description="Helical" evidence="6">
    <location>
        <begin position="160"/>
        <end position="181"/>
    </location>
</feature>
<evidence type="ECO:0000256" key="6">
    <source>
        <dbReference type="SAM" id="Phobius"/>
    </source>
</evidence>
<dbReference type="AlphaFoldDB" id="A0A174IU19"/>
<dbReference type="InterPro" id="IPR012506">
    <property type="entry name" value="TMEM86B-like"/>
</dbReference>
<evidence type="ECO:0000256" key="5">
    <source>
        <dbReference type="ARBA" id="ARBA00023136"/>
    </source>
</evidence>
<dbReference type="OrthoDB" id="1976258at2"/>
<dbReference type="RefSeq" id="WP_055154604.1">
    <property type="nucleotide sequence ID" value="NZ_CYZU01000042.1"/>
</dbReference>
<evidence type="ECO:0000313" key="8">
    <source>
        <dbReference type="Proteomes" id="UP000095544"/>
    </source>
</evidence>
<evidence type="ECO:0000256" key="4">
    <source>
        <dbReference type="ARBA" id="ARBA00022989"/>
    </source>
</evidence>
<feature type="transmembrane region" description="Helical" evidence="6">
    <location>
        <begin position="130"/>
        <end position="148"/>
    </location>
</feature>
<dbReference type="PANTHER" id="PTHR31885:SF6">
    <property type="entry name" value="GH04784P"/>
    <property type="match status" value="1"/>
</dbReference>